<keyword evidence="3" id="KW-0732">Signal</keyword>
<evidence type="ECO:0000313" key="4">
    <source>
        <dbReference type="EMBL" id="CAG8756132.1"/>
    </source>
</evidence>
<gene>
    <name evidence="4" type="ORF">RFULGI_LOCUS13961</name>
</gene>
<comment type="caution">
    <text evidence="4">The sequence shown here is derived from an EMBL/GenBank/DDBJ whole genome shotgun (WGS) entry which is preliminary data.</text>
</comment>
<feature type="chain" id="PRO_5040365845" evidence="3">
    <location>
        <begin position="22"/>
        <end position="74"/>
    </location>
</feature>
<feature type="signal peptide" evidence="3">
    <location>
        <begin position="1"/>
        <end position="21"/>
    </location>
</feature>
<keyword evidence="1" id="KW-0853">WD repeat</keyword>
<evidence type="ECO:0000313" key="5">
    <source>
        <dbReference type="Proteomes" id="UP000789396"/>
    </source>
</evidence>
<protein>
    <submittedName>
        <fullName evidence="4">1138_t:CDS:1</fullName>
    </submittedName>
</protein>
<reference evidence="4" key="1">
    <citation type="submission" date="2021-06" db="EMBL/GenBank/DDBJ databases">
        <authorList>
            <person name="Kallberg Y."/>
            <person name="Tangrot J."/>
            <person name="Rosling A."/>
        </authorList>
    </citation>
    <scope>NUCLEOTIDE SEQUENCE</scope>
    <source>
        <strain evidence="4">IN212</strain>
    </source>
</reference>
<keyword evidence="2" id="KW-0677">Repeat</keyword>
<evidence type="ECO:0000256" key="2">
    <source>
        <dbReference type="ARBA" id="ARBA00022737"/>
    </source>
</evidence>
<proteinExistence type="predicted"/>
<dbReference type="InterPro" id="IPR045227">
    <property type="entry name" value="WDR18/Ipi3/RID3"/>
</dbReference>
<sequence>LWDLSSGHLLTTFLFPTAITAIALDPAERMFFAGGRDNLIYQPGFEISAVGGVGVVEDVVSERDDKRNLIFRGH</sequence>
<dbReference type="GO" id="GO:0006364">
    <property type="term" value="P:rRNA processing"/>
    <property type="evidence" value="ECO:0007669"/>
    <property type="project" value="TreeGrafter"/>
</dbReference>
<dbReference type="PANTHER" id="PTHR18763:SF0">
    <property type="entry name" value="WD REPEAT-CONTAINING PROTEIN 18"/>
    <property type="match status" value="1"/>
</dbReference>
<organism evidence="4 5">
    <name type="scientific">Racocetra fulgida</name>
    <dbReference type="NCBI Taxonomy" id="60492"/>
    <lineage>
        <taxon>Eukaryota</taxon>
        <taxon>Fungi</taxon>
        <taxon>Fungi incertae sedis</taxon>
        <taxon>Mucoromycota</taxon>
        <taxon>Glomeromycotina</taxon>
        <taxon>Glomeromycetes</taxon>
        <taxon>Diversisporales</taxon>
        <taxon>Gigasporaceae</taxon>
        <taxon>Racocetra</taxon>
    </lineage>
</organism>
<feature type="non-terminal residue" evidence="4">
    <location>
        <position position="74"/>
    </location>
</feature>
<dbReference type="GO" id="GO:0006261">
    <property type="term" value="P:DNA-templated DNA replication"/>
    <property type="evidence" value="ECO:0007669"/>
    <property type="project" value="TreeGrafter"/>
</dbReference>
<dbReference type="AlphaFoldDB" id="A0A9N9J0C8"/>
<accession>A0A9N9J0C8</accession>
<dbReference type="GO" id="GO:0120330">
    <property type="term" value="C:rixosome complex"/>
    <property type="evidence" value="ECO:0007669"/>
    <property type="project" value="TreeGrafter"/>
</dbReference>
<evidence type="ECO:0000256" key="1">
    <source>
        <dbReference type="ARBA" id="ARBA00022574"/>
    </source>
</evidence>
<keyword evidence="5" id="KW-1185">Reference proteome</keyword>
<dbReference type="SUPFAM" id="SSF50969">
    <property type="entry name" value="YVTN repeat-like/Quinoprotein amine dehydrogenase"/>
    <property type="match status" value="1"/>
</dbReference>
<dbReference type="InterPro" id="IPR011044">
    <property type="entry name" value="Quino_amine_DH_bsu"/>
</dbReference>
<evidence type="ECO:0000256" key="3">
    <source>
        <dbReference type="SAM" id="SignalP"/>
    </source>
</evidence>
<dbReference type="EMBL" id="CAJVPZ010038750">
    <property type="protein sequence ID" value="CAG8756132.1"/>
    <property type="molecule type" value="Genomic_DNA"/>
</dbReference>
<dbReference type="OrthoDB" id="756370at2759"/>
<name>A0A9N9J0C8_9GLOM</name>
<dbReference type="Proteomes" id="UP000789396">
    <property type="component" value="Unassembled WGS sequence"/>
</dbReference>
<dbReference type="PANTHER" id="PTHR18763">
    <property type="entry name" value="WD-REPEAT PROTEIN 18"/>
    <property type="match status" value="1"/>
</dbReference>
<dbReference type="GO" id="GO:0005656">
    <property type="term" value="C:nuclear pre-replicative complex"/>
    <property type="evidence" value="ECO:0007669"/>
    <property type="project" value="TreeGrafter"/>
</dbReference>
<feature type="non-terminal residue" evidence="4">
    <location>
        <position position="1"/>
    </location>
</feature>